<gene>
    <name evidence="1" type="ORF">QQ91_0017575</name>
</gene>
<evidence type="ECO:0000313" key="1">
    <source>
        <dbReference type="EMBL" id="MCM1984636.1"/>
    </source>
</evidence>
<comment type="caution">
    <text evidence="1">The sequence shown here is derived from an EMBL/GenBank/DDBJ whole genome shotgun (WGS) entry which is preliminary data.</text>
</comment>
<accession>A0ABD4T797</accession>
<name>A0ABD4T797_9CYAN</name>
<dbReference type="RefSeq" id="WP_201277497.1">
    <property type="nucleotide sequence ID" value="NZ_JTHE03000102.1"/>
</dbReference>
<organism evidence="1 2">
    <name type="scientific">Lyngbya confervoides BDU141951</name>
    <dbReference type="NCBI Taxonomy" id="1574623"/>
    <lineage>
        <taxon>Bacteria</taxon>
        <taxon>Bacillati</taxon>
        <taxon>Cyanobacteriota</taxon>
        <taxon>Cyanophyceae</taxon>
        <taxon>Oscillatoriophycideae</taxon>
        <taxon>Oscillatoriales</taxon>
        <taxon>Microcoleaceae</taxon>
        <taxon>Lyngbya</taxon>
    </lineage>
</organism>
<dbReference type="EMBL" id="JTHE03000102">
    <property type="protein sequence ID" value="MCM1984636.1"/>
    <property type="molecule type" value="Genomic_DNA"/>
</dbReference>
<proteinExistence type="predicted"/>
<protein>
    <submittedName>
        <fullName evidence="1">Uncharacterized protein</fullName>
    </submittedName>
</protein>
<dbReference type="Proteomes" id="UP000031561">
    <property type="component" value="Unassembled WGS sequence"/>
</dbReference>
<sequence>MPFCYTQLKFTHPYKILTIVTQETPLTGNILISCAKANAKSGMTVAARQCGYGDRLADFQQALQSACAEAGIEIHELSDLLTDRQRHQRAGGVEIAPDSYNQL</sequence>
<keyword evidence="2" id="KW-1185">Reference proteome</keyword>
<evidence type="ECO:0000313" key="2">
    <source>
        <dbReference type="Proteomes" id="UP000031561"/>
    </source>
</evidence>
<dbReference type="AlphaFoldDB" id="A0ABD4T797"/>
<reference evidence="1 2" key="1">
    <citation type="journal article" date="2015" name="Genome Announc.">
        <title>Draft Genome Sequence of Filamentous Marine Cyanobacterium Lyngbya confervoides Strain BDU141951.</title>
        <authorList>
            <person name="Chandrababunaidu M.M."/>
            <person name="Sen D."/>
            <person name="Tripathy S."/>
        </authorList>
    </citation>
    <scope>NUCLEOTIDE SEQUENCE [LARGE SCALE GENOMIC DNA]</scope>
    <source>
        <strain evidence="1 2">BDU141951</strain>
    </source>
</reference>